<gene>
    <name evidence="1" type="ORF">R5W23_004205</name>
</gene>
<comment type="caution">
    <text evidence="1">The sequence shown here is derived from an EMBL/GenBank/DDBJ whole genome shotgun (WGS) entry which is preliminary data.</text>
</comment>
<sequence>MHRIQVAKCPEINAGDLFAQRRALGVREPIPIMQEVLLTVGGEALGEFSGR</sequence>
<protein>
    <submittedName>
        <fullName evidence="1">Uncharacterized protein</fullName>
    </submittedName>
</protein>
<evidence type="ECO:0000313" key="1">
    <source>
        <dbReference type="EMBL" id="MDY3562727.1"/>
    </source>
</evidence>
<accession>A0ABU5F7K6</accession>
<dbReference type="EMBL" id="JAXBLV010000222">
    <property type="protein sequence ID" value="MDY3562727.1"/>
    <property type="molecule type" value="Genomic_DNA"/>
</dbReference>
<dbReference type="Proteomes" id="UP001272242">
    <property type="component" value="Unassembled WGS sequence"/>
</dbReference>
<evidence type="ECO:0000313" key="2">
    <source>
        <dbReference type="Proteomes" id="UP001272242"/>
    </source>
</evidence>
<organism evidence="1 2">
    <name type="scientific">Gemmata algarum</name>
    <dbReference type="NCBI Taxonomy" id="2975278"/>
    <lineage>
        <taxon>Bacteria</taxon>
        <taxon>Pseudomonadati</taxon>
        <taxon>Planctomycetota</taxon>
        <taxon>Planctomycetia</taxon>
        <taxon>Gemmatales</taxon>
        <taxon>Gemmataceae</taxon>
        <taxon>Gemmata</taxon>
    </lineage>
</organism>
<reference evidence="2" key="1">
    <citation type="journal article" date="2023" name="Mar. Drugs">
        <title>Gemmata algarum, a Novel Planctomycete Isolated from an Algal Mat, Displays Antimicrobial Activity.</title>
        <authorList>
            <person name="Kumar G."/>
            <person name="Kallscheuer N."/>
            <person name="Kashif M."/>
            <person name="Ahamad S."/>
            <person name="Jagadeeshwari U."/>
            <person name="Pannikurungottu S."/>
            <person name="Haufschild T."/>
            <person name="Kabuu M."/>
            <person name="Sasikala C."/>
            <person name="Jogler C."/>
            <person name="Ramana C."/>
        </authorList>
    </citation>
    <scope>NUCLEOTIDE SEQUENCE [LARGE SCALE GENOMIC DNA]</scope>
    <source>
        <strain evidence="2">JC673</strain>
    </source>
</reference>
<dbReference type="RefSeq" id="WP_261187867.1">
    <property type="nucleotide sequence ID" value="NZ_JAXBLV010000222.1"/>
</dbReference>
<name>A0ABU5F7K6_9BACT</name>
<keyword evidence="2" id="KW-1185">Reference proteome</keyword>
<proteinExistence type="predicted"/>